<dbReference type="Pfam" id="PF02585">
    <property type="entry name" value="PIG-L"/>
    <property type="match status" value="1"/>
</dbReference>
<accession>A0A198AKT2</accession>
<organism evidence="1 2">
    <name type="scientific">Paenibacillus oryzisoli</name>
    <dbReference type="NCBI Taxonomy" id="1850517"/>
    <lineage>
        <taxon>Bacteria</taxon>
        <taxon>Bacillati</taxon>
        <taxon>Bacillota</taxon>
        <taxon>Bacilli</taxon>
        <taxon>Bacillales</taxon>
        <taxon>Paenibacillaceae</taxon>
        <taxon>Paenibacillus</taxon>
    </lineage>
</organism>
<dbReference type="STRING" id="1850517.A8708_06810"/>
<reference evidence="1 2" key="1">
    <citation type="submission" date="2016-05" db="EMBL/GenBank/DDBJ databases">
        <title>Paenibacillus sp. 1ZS3-15 nov., isolated from the rhizosphere soil.</title>
        <authorList>
            <person name="Zhang X.X."/>
            <person name="Zhang J."/>
        </authorList>
    </citation>
    <scope>NUCLEOTIDE SEQUENCE [LARGE SCALE GENOMIC DNA]</scope>
    <source>
        <strain evidence="1 2">1ZS3-15</strain>
    </source>
</reference>
<comment type="caution">
    <text evidence="1">The sequence shown here is derived from an EMBL/GenBank/DDBJ whole genome shotgun (WGS) entry which is preliminary data.</text>
</comment>
<protein>
    <recommendedName>
        <fullName evidence="3">GlcNAc-PI de-N-acetylase</fullName>
    </recommendedName>
</protein>
<sequence>MGKSHFLFMSAHLDDAIISCGDYMCWLVQEGNAVTIATVFTAENSHPSLSWLAKILHKKFNIGSQVMYVRRREDLSAANSLGADCIHLNVEECIYRRKPDGTPHYQKLEELFRVDLKSELSVIREVTTRMIAQLDLDKYAQVYIPLGIGRHVDHCITRRAAEVWLDSVHGTTSSKLAYYEDLPYKSYGFDQDWRADLACGFSVNRIRLSKNHLKAKIRAIELYKSQQRLLWSSRFTMFKQMLGASLGFDQHQPCYGFNLYTSYNPVSLTSKESGTINDNSPQFFK</sequence>
<dbReference type="Gene3D" id="3.40.50.10320">
    <property type="entry name" value="LmbE-like"/>
    <property type="match status" value="1"/>
</dbReference>
<dbReference type="SUPFAM" id="SSF102588">
    <property type="entry name" value="LmbE-like"/>
    <property type="match status" value="1"/>
</dbReference>
<dbReference type="RefSeq" id="WP_068662306.1">
    <property type="nucleotide sequence ID" value="NZ_LYPB01000047.1"/>
</dbReference>
<dbReference type="InterPro" id="IPR003737">
    <property type="entry name" value="GlcNAc_PI_deacetylase-related"/>
</dbReference>
<dbReference type="Proteomes" id="UP000078454">
    <property type="component" value="Unassembled WGS sequence"/>
</dbReference>
<evidence type="ECO:0008006" key="3">
    <source>
        <dbReference type="Google" id="ProtNLM"/>
    </source>
</evidence>
<evidence type="ECO:0000313" key="2">
    <source>
        <dbReference type="Proteomes" id="UP000078454"/>
    </source>
</evidence>
<dbReference type="InterPro" id="IPR024078">
    <property type="entry name" value="LmbE-like_dom_sf"/>
</dbReference>
<keyword evidence="2" id="KW-1185">Reference proteome</keyword>
<gene>
    <name evidence="1" type="ORF">A8708_06810</name>
</gene>
<evidence type="ECO:0000313" key="1">
    <source>
        <dbReference type="EMBL" id="OAS21842.1"/>
    </source>
</evidence>
<dbReference type="AlphaFoldDB" id="A0A198AKT2"/>
<proteinExistence type="predicted"/>
<name>A0A198AKT2_9BACL</name>
<dbReference type="EMBL" id="LYPB01000047">
    <property type="protein sequence ID" value="OAS21842.1"/>
    <property type="molecule type" value="Genomic_DNA"/>
</dbReference>
<dbReference type="OrthoDB" id="9790023at2"/>